<dbReference type="Pfam" id="PF01757">
    <property type="entry name" value="Acyl_transf_3"/>
    <property type="match status" value="1"/>
</dbReference>
<dbReference type="PANTHER" id="PTHR37312">
    <property type="entry name" value="MEMBRANE-BOUND ACYLTRANSFERASE YKRP-RELATED"/>
    <property type="match status" value="1"/>
</dbReference>
<keyword evidence="1" id="KW-1133">Transmembrane helix</keyword>
<reference evidence="3" key="1">
    <citation type="submission" date="2020-10" db="EMBL/GenBank/DDBJ databases">
        <authorList>
            <person name="Gilroy R."/>
        </authorList>
    </citation>
    <scope>NUCLEOTIDE SEQUENCE</scope>
    <source>
        <strain evidence="3">ChiSjej1B19-3389</strain>
    </source>
</reference>
<protein>
    <submittedName>
        <fullName evidence="3">Acyltransferase family protein</fullName>
    </submittedName>
</protein>
<accession>A0A9D1CUC2</accession>
<reference evidence="3" key="2">
    <citation type="journal article" date="2021" name="PeerJ">
        <title>Extensive microbial diversity within the chicken gut microbiome revealed by metagenomics and culture.</title>
        <authorList>
            <person name="Gilroy R."/>
            <person name="Ravi A."/>
            <person name="Getino M."/>
            <person name="Pursley I."/>
            <person name="Horton D.L."/>
            <person name="Alikhan N.F."/>
            <person name="Baker D."/>
            <person name="Gharbi K."/>
            <person name="Hall N."/>
            <person name="Watson M."/>
            <person name="Adriaenssens E.M."/>
            <person name="Foster-Nyarko E."/>
            <person name="Jarju S."/>
            <person name="Secka A."/>
            <person name="Antonio M."/>
            <person name="Oren A."/>
            <person name="Chaudhuri R.R."/>
            <person name="La Ragione R."/>
            <person name="Hildebrand F."/>
            <person name="Pallen M.J."/>
        </authorList>
    </citation>
    <scope>NUCLEOTIDE SEQUENCE</scope>
    <source>
        <strain evidence="3">ChiSjej1B19-3389</strain>
    </source>
</reference>
<feature type="transmembrane region" description="Helical" evidence="1">
    <location>
        <begin position="82"/>
        <end position="105"/>
    </location>
</feature>
<evidence type="ECO:0000313" key="4">
    <source>
        <dbReference type="Proteomes" id="UP000886787"/>
    </source>
</evidence>
<organism evidence="3 4">
    <name type="scientific">Candidatus Scatavimonas merdigallinarum</name>
    <dbReference type="NCBI Taxonomy" id="2840914"/>
    <lineage>
        <taxon>Bacteria</taxon>
        <taxon>Bacillati</taxon>
        <taxon>Bacillota</taxon>
        <taxon>Clostridia</taxon>
        <taxon>Eubacteriales</taxon>
        <taxon>Oscillospiraceae</taxon>
        <taxon>Oscillospiraceae incertae sedis</taxon>
        <taxon>Candidatus Scatavimonas</taxon>
    </lineage>
</organism>
<feature type="transmembrane region" description="Helical" evidence="1">
    <location>
        <begin position="30"/>
        <end position="52"/>
    </location>
</feature>
<dbReference type="PANTHER" id="PTHR37312:SF1">
    <property type="entry name" value="MEMBRANE-BOUND ACYLTRANSFERASE YKRP-RELATED"/>
    <property type="match status" value="1"/>
</dbReference>
<dbReference type="Proteomes" id="UP000886787">
    <property type="component" value="Unassembled WGS sequence"/>
</dbReference>
<feature type="transmembrane region" description="Helical" evidence="1">
    <location>
        <begin position="59"/>
        <end position="76"/>
    </location>
</feature>
<name>A0A9D1CUC2_9FIRM</name>
<feature type="transmembrane region" description="Helical" evidence="1">
    <location>
        <begin position="152"/>
        <end position="170"/>
    </location>
</feature>
<dbReference type="AlphaFoldDB" id="A0A9D1CUC2"/>
<gene>
    <name evidence="3" type="ORF">IAD32_01630</name>
</gene>
<keyword evidence="3" id="KW-0808">Transferase</keyword>
<keyword evidence="3" id="KW-0012">Acyltransferase</keyword>
<sequence length="259" mass="28800">MERTMRGQTDIPVLSDLLNIFVAQRGSEGYAFNVALWFLPCLFVTQIVFYVADRYIKNPYILAVAIAALSVGGYVYNLFVPFRLPWCVDSMAMVLPFYAAGYFLARRRCKGAIPVLSGIKTAVVAVALMAVLLVCAYANGRVDMDTGIYGNYFLFYCAAFAGILFFYLLCNFYSPRWIRCLGTGSLVIMCIHEPPKRVVIQLTSLAAGMPSDVLCATIFFVLLDAAAILFLCMVFYFVINRFSPLELAGQKRGGTDLVF</sequence>
<keyword evidence="1" id="KW-0812">Transmembrane</keyword>
<comment type="caution">
    <text evidence="3">The sequence shown here is derived from an EMBL/GenBank/DDBJ whole genome shotgun (WGS) entry which is preliminary data.</text>
</comment>
<proteinExistence type="predicted"/>
<evidence type="ECO:0000259" key="2">
    <source>
        <dbReference type="Pfam" id="PF01757"/>
    </source>
</evidence>
<dbReference type="EMBL" id="DVFW01000012">
    <property type="protein sequence ID" value="HIQ79969.1"/>
    <property type="molecule type" value="Genomic_DNA"/>
</dbReference>
<keyword evidence="1" id="KW-0472">Membrane</keyword>
<dbReference type="InterPro" id="IPR052734">
    <property type="entry name" value="Nod_factor_acetyltransferase"/>
</dbReference>
<evidence type="ECO:0000256" key="1">
    <source>
        <dbReference type="SAM" id="Phobius"/>
    </source>
</evidence>
<feature type="transmembrane region" description="Helical" evidence="1">
    <location>
        <begin position="117"/>
        <end position="140"/>
    </location>
</feature>
<evidence type="ECO:0000313" key="3">
    <source>
        <dbReference type="EMBL" id="HIQ79969.1"/>
    </source>
</evidence>
<dbReference type="GO" id="GO:0016747">
    <property type="term" value="F:acyltransferase activity, transferring groups other than amino-acyl groups"/>
    <property type="evidence" value="ECO:0007669"/>
    <property type="project" value="InterPro"/>
</dbReference>
<dbReference type="InterPro" id="IPR002656">
    <property type="entry name" value="Acyl_transf_3_dom"/>
</dbReference>
<feature type="transmembrane region" description="Helical" evidence="1">
    <location>
        <begin position="213"/>
        <end position="239"/>
    </location>
</feature>
<feature type="domain" description="Acyltransferase 3" evidence="2">
    <location>
        <begin position="25"/>
        <end position="223"/>
    </location>
</feature>